<proteinExistence type="predicted"/>
<dbReference type="AlphaFoldDB" id="A0AAP0LR45"/>
<evidence type="ECO:0000313" key="2">
    <source>
        <dbReference type="Proteomes" id="UP001428341"/>
    </source>
</evidence>
<protein>
    <submittedName>
        <fullName evidence="1">Uncharacterized protein</fullName>
    </submittedName>
</protein>
<accession>A0AAP0LR45</accession>
<gene>
    <name evidence="1" type="ORF">WN944_025877</name>
</gene>
<reference evidence="1 2" key="1">
    <citation type="submission" date="2024-05" db="EMBL/GenBank/DDBJ databases">
        <title>Haplotype-resolved chromosome-level genome assembly of Huyou (Citrus changshanensis).</title>
        <authorList>
            <person name="Miao C."/>
            <person name="Chen W."/>
            <person name="Wu Y."/>
            <person name="Wang L."/>
            <person name="Zhao S."/>
            <person name="Grierson D."/>
            <person name="Xu C."/>
            <person name="Chen K."/>
        </authorList>
    </citation>
    <scope>NUCLEOTIDE SEQUENCE [LARGE SCALE GENOMIC DNA]</scope>
    <source>
        <strain evidence="1">01-14</strain>
        <tissue evidence="1">Leaf</tissue>
    </source>
</reference>
<organism evidence="1 2">
    <name type="scientific">Citrus x changshan-huyou</name>
    <dbReference type="NCBI Taxonomy" id="2935761"/>
    <lineage>
        <taxon>Eukaryota</taxon>
        <taxon>Viridiplantae</taxon>
        <taxon>Streptophyta</taxon>
        <taxon>Embryophyta</taxon>
        <taxon>Tracheophyta</taxon>
        <taxon>Spermatophyta</taxon>
        <taxon>Magnoliopsida</taxon>
        <taxon>eudicotyledons</taxon>
        <taxon>Gunneridae</taxon>
        <taxon>Pentapetalae</taxon>
        <taxon>rosids</taxon>
        <taxon>malvids</taxon>
        <taxon>Sapindales</taxon>
        <taxon>Rutaceae</taxon>
        <taxon>Aurantioideae</taxon>
        <taxon>Citrus</taxon>
    </lineage>
</organism>
<dbReference type="EMBL" id="JBCGBO010000024">
    <property type="protein sequence ID" value="KAK9182731.1"/>
    <property type="molecule type" value="Genomic_DNA"/>
</dbReference>
<sequence length="85" mass="9686">MDVQVLVYPLLSNHSIELGKESYSVRTSMHSSFLCKGQMFLILFSVDTCLHVVDDLMGLRMTWEMTQVCGNAPLSFLRREAKSDQ</sequence>
<name>A0AAP0LR45_9ROSI</name>
<keyword evidence="2" id="KW-1185">Reference proteome</keyword>
<comment type="caution">
    <text evidence="1">The sequence shown here is derived from an EMBL/GenBank/DDBJ whole genome shotgun (WGS) entry which is preliminary data.</text>
</comment>
<evidence type="ECO:0000313" key="1">
    <source>
        <dbReference type="EMBL" id="KAK9182731.1"/>
    </source>
</evidence>
<dbReference type="Proteomes" id="UP001428341">
    <property type="component" value="Unassembled WGS sequence"/>
</dbReference>